<reference evidence="2" key="1">
    <citation type="submission" date="2016-10" db="EMBL/GenBank/DDBJ databases">
        <title>Comparative genomics uncovers the prolific and rare metabolic potential of the cyanobacterial genus Moorea.</title>
        <authorList>
            <person name="Leao T."/>
            <person name="Castelao G."/>
            <person name="Korobeynikov A."/>
            <person name="Monroe E.A."/>
            <person name="Podell S."/>
            <person name="Glukhov E."/>
            <person name="Allen E."/>
            <person name="Gerwick W.H."/>
            <person name="Gerwick L."/>
        </authorList>
    </citation>
    <scope>NUCLEOTIDE SEQUENCE [LARGE SCALE GENOMIC DNA]</scope>
    <source>
        <strain evidence="2">PAL-8-15-08-1</strain>
    </source>
</reference>
<evidence type="ECO:0000313" key="1">
    <source>
        <dbReference type="EMBL" id="AOW99369.1"/>
    </source>
</evidence>
<dbReference type="AlphaFoldDB" id="A0A1D8TP00"/>
<gene>
    <name evidence="1" type="ORF">BJP34_07775</name>
</gene>
<dbReference type="Proteomes" id="UP000177870">
    <property type="component" value="Chromosome"/>
</dbReference>
<dbReference type="EMBL" id="CP017599">
    <property type="protein sequence ID" value="AOW99369.1"/>
    <property type="molecule type" value="Genomic_DNA"/>
</dbReference>
<dbReference type="OrthoDB" id="582668at2"/>
<dbReference type="STRING" id="1458985.BJP34_07775"/>
<dbReference type="RefSeq" id="WP_070391853.1">
    <property type="nucleotide sequence ID" value="NZ_CP017599.1"/>
</dbReference>
<name>A0A1D8TP00_9CYAN</name>
<proteinExistence type="predicted"/>
<organism evidence="1 2">
    <name type="scientific">Moorena producens PAL-8-15-08-1</name>
    <dbReference type="NCBI Taxonomy" id="1458985"/>
    <lineage>
        <taxon>Bacteria</taxon>
        <taxon>Bacillati</taxon>
        <taxon>Cyanobacteriota</taxon>
        <taxon>Cyanophyceae</taxon>
        <taxon>Coleofasciculales</taxon>
        <taxon>Coleofasciculaceae</taxon>
        <taxon>Moorena</taxon>
    </lineage>
</organism>
<protein>
    <submittedName>
        <fullName evidence="1">Uncharacterized protein</fullName>
    </submittedName>
</protein>
<accession>A0A1D8TP00</accession>
<evidence type="ECO:0000313" key="2">
    <source>
        <dbReference type="Proteomes" id="UP000177870"/>
    </source>
</evidence>
<dbReference type="KEGG" id="mpro:BJP34_07775"/>
<sequence length="111" mass="12465">MTQFQPDDEQWQAFLRQHRPTPPPAAFELEERVINAIALSPPPSRKPQLWLVPSAIAVGLLMAWSGYRTHNLTTLEAFLEKNWHGVVGETSVSNVIHTPPADWMILANTGQ</sequence>